<evidence type="ECO:0000313" key="2">
    <source>
        <dbReference type="EMBL" id="KAK8949516.1"/>
    </source>
</evidence>
<organism evidence="2 3">
    <name type="scientific">Platanthera zijinensis</name>
    <dbReference type="NCBI Taxonomy" id="2320716"/>
    <lineage>
        <taxon>Eukaryota</taxon>
        <taxon>Viridiplantae</taxon>
        <taxon>Streptophyta</taxon>
        <taxon>Embryophyta</taxon>
        <taxon>Tracheophyta</taxon>
        <taxon>Spermatophyta</taxon>
        <taxon>Magnoliopsida</taxon>
        <taxon>Liliopsida</taxon>
        <taxon>Asparagales</taxon>
        <taxon>Orchidaceae</taxon>
        <taxon>Orchidoideae</taxon>
        <taxon>Orchideae</taxon>
        <taxon>Orchidinae</taxon>
        <taxon>Platanthera</taxon>
    </lineage>
</organism>
<protein>
    <submittedName>
        <fullName evidence="2">Uncharacterized protein</fullName>
    </submittedName>
</protein>
<dbReference type="Proteomes" id="UP001418222">
    <property type="component" value="Unassembled WGS sequence"/>
</dbReference>
<proteinExistence type="predicted"/>
<evidence type="ECO:0000256" key="1">
    <source>
        <dbReference type="SAM" id="MobiDB-lite"/>
    </source>
</evidence>
<reference evidence="2 3" key="1">
    <citation type="journal article" date="2022" name="Nat. Plants">
        <title>Genomes of leafy and leafless Platanthera orchids illuminate the evolution of mycoheterotrophy.</title>
        <authorList>
            <person name="Li M.H."/>
            <person name="Liu K.W."/>
            <person name="Li Z."/>
            <person name="Lu H.C."/>
            <person name="Ye Q.L."/>
            <person name="Zhang D."/>
            <person name="Wang J.Y."/>
            <person name="Li Y.F."/>
            <person name="Zhong Z.M."/>
            <person name="Liu X."/>
            <person name="Yu X."/>
            <person name="Liu D.K."/>
            <person name="Tu X.D."/>
            <person name="Liu B."/>
            <person name="Hao Y."/>
            <person name="Liao X.Y."/>
            <person name="Jiang Y.T."/>
            <person name="Sun W.H."/>
            <person name="Chen J."/>
            <person name="Chen Y.Q."/>
            <person name="Ai Y."/>
            <person name="Zhai J.W."/>
            <person name="Wu S.S."/>
            <person name="Zhou Z."/>
            <person name="Hsiao Y.Y."/>
            <person name="Wu W.L."/>
            <person name="Chen Y.Y."/>
            <person name="Lin Y.F."/>
            <person name="Hsu J.L."/>
            <person name="Li C.Y."/>
            <person name="Wang Z.W."/>
            <person name="Zhao X."/>
            <person name="Zhong W.Y."/>
            <person name="Ma X.K."/>
            <person name="Ma L."/>
            <person name="Huang J."/>
            <person name="Chen G.Z."/>
            <person name="Huang M.Z."/>
            <person name="Huang L."/>
            <person name="Peng D.H."/>
            <person name="Luo Y.B."/>
            <person name="Zou S.Q."/>
            <person name="Chen S.P."/>
            <person name="Lan S."/>
            <person name="Tsai W.C."/>
            <person name="Van de Peer Y."/>
            <person name="Liu Z.J."/>
        </authorList>
    </citation>
    <scope>NUCLEOTIDE SEQUENCE [LARGE SCALE GENOMIC DNA]</scope>
    <source>
        <strain evidence="2">Lor287</strain>
    </source>
</reference>
<dbReference type="AlphaFoldDB" id="A0AAP0GBF4"/>
<comment type="caution">
    <text evidence="2">The sequence shown here is derived from an EMBL/GenBank/DDBJ whole genome shotgun (WGS) entry which is preliminary data.</text>
</comment>
<sequence length="150" mass="16423">MGGIFSCFHEYLNSSKPAADEQRKSSGQQDATFVASAAAAAAAVIASDKKWEKGRPARAVEDALIEEAATLILLQQQQQQQRQNGGGRPEIPFDRSASLKYPGMGVRKPQGMRRSSSSRLRSPADAVVPPEHLLNQGCEWREHRRVVTPL</sequence>
<feature type="region of interest" description="Disordered" evidence="1">
    <location>
        <begin position="76"/>
        <end position="128"/>
    </location>
</feature>
<name>A0AAP0GBF4_9ASPA</name>
<accession>A0AAP0GBF4</accession>
<gene>
    <name evidence="2" type="ORF">KSP39_PZI005023</name>
</gene>
<keyword evidence="3" id="KW-1185">Reference proteome</keyword>
<dbReference type="EMBL" id="JBBWWQ010000004">
    <property type="protein sequence ID" value="KAK8949516.1"/>
    <property type="molecule type" value="Genomic_DNA"/>
</dbReference>
<evidence type="ECO:0000313" key="3">
    <source>
        <dbReference type="Proteomes" id="UP001418222"/>
    </source>
</evidence>